<dbReference type="PANTHER" id="PTHR23076:SF113">
    <property type="entry name" value="ATP-DEPENDENT ZINC METALLOPROTEASE FTSH 1, CHLOROPLASTIC-RELATED"/>
    <property type="match status" value="1"/>
</dbReference>
<keyword evidence="6" id="KW-0479">Metal-binding</keyword>
<dbReference type="GO" id="GO:0004176">
    <property type="term" value="F:ATP-dependent peptidase activity"/>
    <property type="evidence" value="ECO:0007669"/>
    <property type="project" value="InterPro"/>
</dbReference>
<name>A0A6C0KL97_9ZZZZ</name>
<keyword evidence="10" id="KW-0067">ATP-binding</keyword>
<dbReference type="SUPFAM" id="SSF52540">
    <property type="entry name" value="P-loop containing nucleoside triphosphate hydrolases"/>
    <property type="match status" value="1"/>
</dbReference>
<dbReference type="InterPro" id="IPR003593">
    <property type="entry name" value="AAA+_ATPase"/>
</dbReference>
<keyword evidence="4" id="KW-0645">Protease</keyword>
<evidence type="ECO:0000256" key="3">
    <source>
        <dbReference type="ARBA" id="ARBA00010044"/>
    </source>
</evidence>
<accession>A0A6C0KL97</accession>
<dbReference type="EMBL" id="MN740920">
    <property type="protein sequence ID" value="QHU17936.1"/>
    <property type="molecule type" value="Genomic_DNA"/>
</dbReference>
<evidence type="ECO:0000256" key="6">
    <source>
        <dbReference type="ARBA" id="ARBA00022723"/>
    </source>
</evidence>
<comment type="similarity">
    <text evidence="3">In the C-terminal section; belongs to the peptidase M41 family.</text>
</comment>
<dbReference type="Gene3D" id="1.10.8.60">
    <property type="match status" value="1"/>
</dbReference>
<dbReference type="GO" id="GO:0006508">
    <property type="term" value="P:proteolysis"/>
    <property type="evidence" value="ECO:0007669"/>
    <property type="project" value="UniProtKB-KW"/>
</dbReference>
<evidence type="ECO:0000259" key="15">
    <source>
        <dbReference type="SMART" id="SM00382"/>
    </source>
</evidence>
<dbReference type="InterPro" id="IPR003959">
    <property type="entry name" value="ATPase_AAA_core"/>
</dbReference>
<dbReference type="GO" id="GO:0046872">
    <property type="term" value="F:metal ion binding"/>
    <property type="evidence" value="ECO:0007669"/>
    <property type="project" value="UniProtKB-KW"/>
</dbReference>
<dbReference type="Gene3D" id="1.20.58.760">
    <property type="entry name" value="Peptidase M41"/>
    <property type="match status" value="1"/>
</dbReference>
<dbReference type="PROSITE" id="PS00674">
    <property type="entry name" value="AAA"/>
    <property type="match status" value="1"/>
</dbReference>
<feature type="domain" description="AAA+ ATPase" evidence="15">
    <location>
        <begin position="233"/>
        <end position="372"/>
    </location>
</feature>
<dbReference type="GO" id="GO:0005524">
    <property type="term" value="F:ATP binding"/>
    <property type="evidence" value="ECO:0007669"/>
    <property type="project" value="UniProtKB-KW"/>
</dbReference>
<dbReference type="CDD" id="cd19501">
    <property type="entry name" value="RecA-like_FtsH"/>
    <property type="match status" value="1"/>
</dbReference>
<evidence type="ECO:0000256" key="8">
    <source>
        <dbReference type="ARBA" id="ARBA00022801"/>
    </source>
</evidence>
<comment type="cofactor">
    <cofactor evidence="1">
        <name>Zn(2+)</name>
        <dbReference type="ChEBI" id="CHEBI:29105"/>
    </cofactor>
</comment>
<dbReference type="InterPro" id="IPR037219">
    <property type="entry name" value="Peptidase_M41-like"/>
</dbReference>
<dbReference type="Gene3D" id="3.40.50.300">
    <property type="entry name" value="P-loop containing nucleotide triphosphate hydrolases"/>
    <property type="match status" value="1"/>
</dbReference>
<evidence type="ECO:0000256" key="5">
    <source>
        <dbReference type="ARBA" id="ARBA00022692"/>
    </source>
</evidence>
<dbReference type="AlphaFoldDB" id="A0A6C0KL97"/>
<dbReference type="InterPro" id="IPR027417">
    <property type="entry name" value="P-loop_NTPase"/>
</dbReference>
<dbReference type="Pfam" id="PF00004">
    <property type="entry name" value="AAA"/>
    <property type="match status" value="1"/>
</dbReference>
<feature type="transmembrane region" description="Helical" evidence="14">
    <location>
        <begin position="136"/>
        <end position="157"/>
    </location>
</feature>
<keyword evidence="8" id="KW-0378">Hydrolase</keyword>
<evidence type="ECO:0000256" key="1">
    <source>
        <dbReference type="ARBA" id="ARBA00001947"/>
    </source>
</evidence>
<evidence type="ECO:0000256" key="11">
    <source>
        <dbReference type="ARBA" id="ARBA00022989"/>
    </source>
</evidence>
<reference evidence="16" key="1">
    <citation type="journal article" date="2020" name="Nature">
        <title>Giant virus diversity and host interactions through global metagenomics.</title>
        <authorList>
            <person name="Schulz F."/>
            <person name="Roux S."/>
            <person name="Paez-Espino D."/>
            <person name="Jungbluth S."/>
            <person name="Walsh D.A."/>
            <person name="Denef V.J."/>
            <person name="McMahon K.D."/>
            <person name="Konstantinidis K.T."/>
            <person name="Eloe-Fadrosh E.A."/>
            <person name="Kyrpides N.C."/>
            <person name="Woyke T."/>
        </authorList>
    </citation>
    <scope>NUCLEOTIDE SEQUENCE</scope>
    <source>
        <strain evidence="16">GVMAG-S-3300012919-55</strain>
    </source>
</reference>
<dbReference type="InterPro" id="IPR041569">
    <property type="entry name" value="AAA_lid_3"/>
</dbReference>
<dbReference type="Pfam" id="PF01434">
    <property type="entry name" value="Peptidase_M41"/>
    <property type="match status" value="1"/>
</dbReference>
<keyword evidence="7" id="KW-0547">Nucleotide-binding</keyword>
<evidence type="ECO:0000313" key="16">
    <source>
        <dbReference type="EMBL" id="QHU17936.1"/>
    </source>
</evidence>
<organism evidence="16">
    <name type="scientific">viral metagenome</name>
    <dbReference type="NCBI Taxonomy" id="1070528"/>
    <lineage>
        <taxon>unclassified sequences</taxon>
        <taxon>metagenomes</taxon>
        <taxon>organismal metagenomes</taxon>
    </lineage>
</organism>
<dbReference type="InterPro" id="IPR000642">
    <property type="entry name" value="Peptidase_M41"/>
</dbReference>
<dbReference type="FunFam" id="1.10.8.60:FF:000001">
    <property type="entry name" value="ATP-dependent zinc metalloprotease FtsH"/>
    <property type="match status" value="1"/>
</dbReference>
<dbReference type="GO" id="GO:0004222">
    <property type="term" value="F:metalloendopeptidase activity"/>
    <property type="evidence" value="ECO:0007669"/>
    <property type="project" value="InterPro"/>
</dbReference>
<dbReference type="Pfam" id="PF17862">
    <property type="entry name" value="AAA_lid_3"/>
    <property type="match status" value="1"/>
</dbReference>
<dbReference type="InterPro" id="IPR003960">
    <property type="entry name" value="ATPase_AAA_CS"/>
</dbReference>
<evidence type="ECO:0000256" key="10">
    <source>
        <dbReference type="ARBA" id="ARBA00022840"/>
    </source>
</evidence>
<dbReference type="FunFam" id="3.40.50.300:FF:000001">
    <property type="entry name" value="ATP-dependent zinc metalloprotease FtsH"/>
    <property type="match status" value="1"/>
</dbReference>
<sequence length="666" mass="74209">MCLGFVPQYKLKSSFSSYRKTPIIVRSLEIDNDNPSFIAKSLYQEFHKFGLSQPYDGFVEQLKNKQIESVSLITQNNEINGLISIDTLHKPHEYDMINSHVIQIVPSMTQSLLSKLDTMGIKYDLLVLPENQQNPIVGLITTALQFTFIYVVAGFIISNLISRFQGGNGPGQGGGFGNPMRFLQSNTFDEITPDDVDVTFRDVAGCDEAKFELTEVVDFLKDPQKYTNAGAKIPKGVLLEGPPGTGKTLLAQAVAGEAGVDYLYASGSQFIEMFVGVGASRVRELFKRAKELSPCVIFLDEIDAVGRQRGAGLAGGNDEREQTLNEILTNMDGFVKNEGIIVIAATNRADILDSALTRPGRFDRKIMVGLPDVDGRREIIDIHFNNKQVQNITYLDDLAKLTSGFSGADIANLANEAAILSVRYNDTSITPELMYKAFEKMTIGLPSNKDTRSEKIIKLVSAHEIGHALITYLFDDMFDLQRVTINANKNGAGGYTLFTPNEEYDNFQTKKFMLANLLIAMGGRAAEQILFETFITFSDKYNNEVMFTNTPHLDITTGASNDLKQANSIARKYVSLFGMGKNIALYDSTSNSQPFLGRNLATNSDKLSEYSKEEIDREIKDLVQWAYQRAVEILKANQEDFFFLTSQLQEKRDLYVSDFAELDISF</sequence>
<evidence type="ECO:0000256" key="9">
    <source>
        <dbReference type="ARBA" id="ARBA00022833"/>
    </source>
</evidence>
<dbReference type="PANTHER" id="PTHR23076">
    <property type="entry name" value="METALLOPROTEASE M41 FTSH"/>
    <property type="match status" value="1"/>
</dbReference>
<evidence type="ECO:0000256" key="2">
    <source>
        <dbReference type="ARBA" id="ARBA00004370"/>
    </source>
</evidence>
<dbReference type="GO" id="GO:0016887">
    <property type="term" value="F:ATP hydrolysis activity"/>
    <property type="evidence" value="ECO:0007669"/>
    <property type="project" value="InterPro"/>
</dbReference>
<keyword evidence="9" id="KW-0862">Zinc</keyword>
<keyword evidence="11 14" id="KW-1133">Transmembrane helix</keyword>
<evidence type="ECO:0000256" key="12">
    <source>
        <dbReference type="ARBA" id="ARBA00023049"/>
    </source>
</evidence>
<protein>
    <recommendedName>
        <fullName evidence="15">AAA+ ATPase domain-containing protein</fullName>
    </recommendedName>
</protein>
<evidence type="ECO:0000256" key="14">
    <source>
        <dbReference type="SAM" id="Phobius"/>
    </source>
</evidence>
<evidence type="ECO:0000256" key="7">
    <source>
        <dbReference type="ARBA" id="ARBA00022741"/>
    </source>
</evidence>
<evidence type="ECO:0000256" key="13">
    <source>
        <dbReference type="ARBA" id="ARBA00023136"/>
    </source>
</evidence>
<evidence type="ECO:0000256" key="4">
    <source>
        <dbReference type="ARBA" id="ARBA00022670"/>
    </source>
</evidence>
<dbReference type="SMART" id="SM00382">
    <property type="entry name" value="AAA"/>
    <property type="match status" value="1"/>
</dbReference>
<dbReference type="SUPFAM" id="SSF140990">
    <property type="entry name" value="FtsH protease domain-like"/>
    <property type="match status" value="1"/>
</dbReference>
<keyword evidence="5 14" id="KW-0812">Transmembrane</keyword>
<proteinExistence type="inferred from homology"/>
<keyword evidence="13 14" id="KW-0472">Membrane</keyword>
<dbReference type="GO" id="GO:0016020">
    <property type="term" value="C:membrane"/>
    <property type="evidence" value="ECO:0007669"/>
    <property type="project" value="UniProtKB-SubCell"/>
</dbReference>
<keyword evidence="12" id="KW-0482">Metalloprotease</keyword>
<comment type="subcellular location">
    <subcellularLocation>
        <location evidence="2">Membrane</location>
    </subcellularLocation>
</comment>